<evidence type="ECO:0000313" key="1">
    <source>
        <dbReference type="EMBL" id="CAI9974394.1"/>
    </source>
</evidence>
<proteinExistence type="predicted"/>
<accession>A0AA86UZE8</accession>
<keyword evidence="3" id="KW-1185">Reference proteome</keyword>
<evidence type="ECO:0000313" key="2">
    <source>
        <dbReference type="EMBL" id="CAL6114817.1"/>
    </source>
</evidence>
<dbReference type="AlphaFoldDB" id="A0AA86UZE8"/>
<name>A0AA86UZE8_9EUKA</name>
<organism evidence="1">
    <name type="scientific">Hexamita inflata</name>
    <dbReference type="NCBI Taxonomy" id="28002"/>
    <lineage>
        <taxon>Eukaryota</taxon>
        <taxon>Metamonada</taxon>
        <taxon>Diplomonadida</taxon>
        <taxon>Hexamitidae</taxon>
        <taxon>Hexamitinae</taxon>
        <taxon>Hexamita</taxon>
    </lineage>
</organism>
<reference evidence="1" key="1">
    <citation type="submission" date="2023-06" db="EMBL/GenBank/DDBJ databases">
        <authorList>
            <person name="Kurt Z."/>
        </authorList>
    </citation>
    <scope>NUCLEOTIDE SEQUENCE</scope>
</reference>
<protein>
    <submittedName>
        <fullName evidence="2">Hypothetical_protein</fullName>
    </submittedName>
</protein>
<sequence length="102" mass="11204">MKPYFITGNICVAQCYDQASLKPLKRGPNACALPALSALLTESMPTSSVLARRPHVPPPTSLGASPPRDLLQMRKLLRALPDPELHRRAIAVFLVCPAERKY</sequence>
<dbReference type="EMBL" id="CATOUU010001144">
    <property type="protein sequence ID" value="CAI9974394.1"/>
    <property type="molecule type" value="Genomic_DNA"/>
</dbReference>
<reference evidence="2 3" key="2">
    <citation type="submission" date="2024-07" db="EMBL/GenBank/DDBJ databases">
        <authorList>
            <person name="Akdeniz Z."/>
        </authorList>
    </citation>
    <scope>NUCLEOTIDE SEQUENCE [LARGE SCALE GENOMIC DNA]</scope>
</reference>
<dbReference type="EMBL" id="CAXDID020000832">
    <property type="protein sequence ID" value="CAL6114817.1"/>
    <property type="molecule type" value="Genomic_DNA"/>
</dbReference>
<evidence type="ECO:0000313" key="3">
    <source>
        <dbReference type="Proteomes" id="UP001642409"/>
    </source>
</evidence>
<comment type="caution">
    <text evidence="1">The sequence shown here is derived from an EMBL/GenBank/DDBJ whole genome shotgun (WGS) entry which is preliminary data.</text>
</comment>
<gene>
    <name evidence="1" type="ORF">HINF_LOCUS62039</name>
    <name evidence="2" type="ORF">HINF_LOCUS78320</name>
</gene>
<dbReference type="Proteomes" id="UP001642409">
    <property type="component" value="Unassembled WGS sequence"/>
</dbReference>